<dbReference type="EMBL" id="JBEDNZ010000028">
    <property type="protein sequence ID" value="KAL0809737.1"/>
    <property type="molecule type" value="Genomic_DNA"/>
</dbReference>
<dbReference type="PROSITE" id="PS50279">
    <property type="entry name" value="BPTI_KUNITZ_2"/>
    <property type="match status" value="1"/>
</dbReference>
<feature type="chain" id="PRO_5044782097" description="BPTI/Kunitz inhibitor domain-containing protein" evidence="4">
    <location>
        <begin position="21"/>
        <end position="76"/>
    </location>
</feature>
<keyword evidence="4" id="KW-0732">Signal</keyword>
<protein>
    <recommendedName>
        <fullName evidence="5">BPTI/Kunitz inhibitor domain-containing protein</fullName>
    </recommendedName>
</protein>
<keyword evidence="2" id="KW-0722">Serine protease inhibitor</keyword>
<evidence type="ECO:0000256" key="2">
    <source>
        <dbReference type="ARBA" id="ARBA00022900"/>
    </source>
</evidence>
<evidence type="ECO:0000313" key="6">
    <source>
        <dbReference type="EMBL" id="KAL0809737.1"/>
    </source>
</evidence>
<proteinExistence type="predicted"/>
<dbReference type="SMART" id="SM00131">
    <property type="entry name" value="KU"/>
    <property type="match status" value="1"/>
</dbReference>
<keyword evidence="1" id="KW-0646">Protease inhibitor</keyword>
<comment type="caution">
    <text evidence="6">The sequence shown here is derived from an EMBL/GenBank/DDBJ whole genome shotgun (WGS) entry which is preliminary data.</text>
</comment>
<reference evidence="6 7" key="1">
    <citation type="submission" date="2024-06" db="EMBL/GenBank/DDBJ databases">
        <title>A chromosome-level genome assembly of beet webworm, Loxostege sticticalis.</title>
        <authorList>
            <person name="Zhang Y."/>
        </authorList>
    </citation>
    <scope>NUCLEOTIDE SEQUENCE [LARGE SCALE GENOMIC DNA]</scope>
    <source>
        <strain evidence="6">AQ028</strain>
        <tissue evidence="6">Male pupae</tissue>
    </source>
</reference>
<dbReference type="FunFam" id="4.10.410.10:FF:000020">
    <property type="entry name" value="Collagen, type VI, alpha 3"/>
    <property type="match status" value="1"/>
</dbReference>
<name>A0ABD0S6T9_LOXSC</name>
<dbReference type="SUPFAM" id="SSF57362">
    <property type="entry name" value="BPTI-like"/>
    <property type="match status" value="1"/>
</dbReference>
<dbReference type="InterPro" id="IPR050098">
    <property type="entry name" value="TFPI/VKTCI-like"/>
</dbReference>
<dbReference type="PRINTS" id="PR00759">
    <property type="entry name" value="BASICPTASE"/>
</dbReference>
<dbReference type="CDD" id="cd00109">
    <property type="entry name" value="Kunitz-type"/>
    <property type="match status" value="1"/>
</dbReference>
<accession>A0ABD0S6T9</accession>
<evidence type="ECO:0000256" key="3">
    <source>
        <dbReference type="ARBA" id="ARBA00023157"/>
    </source>
</evidence>
<dbReference type="Proteomes" id="UP001549921">
    <property type="component" value="Unassembled WGS sequence"/>
</dbReference>
<evidence type="ECO:0000313" key="7">
    <source>
        <dbReference type="Proteomes" id="UP001549921"/>
    </source>
</evidence>
<feature type="domain" description="BPTI/Kunitz inhibitor" evidence="5">
    <location>
        <begin position="27"/>
        <end position="72"/>
    </location>
</feature>
<dbReference type="PANTHER" id="PTHR10083:SF374">
    <property type="entry name" value="BPTI_KUNITZ INHIBITOR DOMAIN-CONTAINING PROTEIN"/>
    <property type="match status" value="1"/>
</dbReference>
<feature type="signal peptide" evidence="4">
    <location>
        <begin position="1"/>
        <end position="20"/>
    </location>
</feature>
<dbReference type="AlphaFoldDB" id="A0ABD0S6T9"/>
<evidence type="ECO:0000256" key="4">
    <source>
        <dbReference type="SAM" id="SignalP"/>
    </source>
</evidence>
<evidence type="ECO:0000259" key="5">
    <source>
        <dbReference type="PROSITE" id="PS50279"/>
    </source>
</evidence>
<gene>
    <name evidence="6" type="ORF">ABMA28_011243</name>
</gene>
<keyword evidence="3" id="KW-1015">Disulfide bond</keyword>
<dbReference type="PANTHER" id="PTHR10083">
    <property type="entry name" value="KUNITZ-TYPE PROTEASE INHIBITOR-RELATED"/>
    <property type="match status" value="1"/>
</dbReference>
<dbReference type="Gene3D" id="4.10.410.10">
    <property type="entry name" value="Pancreatic trypsin inhibitor Kunitz domain"/>
    <property type="match status" value="1"/>
</dbReference>
<dbReference type="GO" id="GO:0004867">
    <property type="term" value="F:serine-type endopeptidase inhibitor activity"/>
    <property type="evidence" value="ECO:0007669"/>
    <property type="project" value="UniProtKB-KW"/>
</dbReference>
<evidence type="ECO:0000256" key="1">
    <source>
        <dbReference type="ARBA" id="ARBA00022690"/>
    </source>
</evidence>
<organism evidence="6 7">
    <name type="scientific">Loxostege sticticalis</name>
    <name type="common">Beet webworm moth</name>
    <dbReference type="NCBI Taxonomy" id="481309"/>
    <lineage>
        <taxon>Eukaryota</taxon>
        <taxon>Metazoa</taxon>
        <taxon>Ecdysozoa</taxon>
        <taxon>Arthropoda</taxon>
        <taxon>Hexapoda</taxon>
        <taxon>Insecta</taxon>
        <taxon>Pterygota</taxon>
        <taxon>Neoptera</taxon>
        <taxon>Endopterygota</taxon>
        <taxon>Lepidoptera</taxon>
        <taxon>Glossata</taxon>
        <taxon>Ditrysia</taxon>
        <taxon>Pyraloidea</taxon>
        <taxon>Crambidae</taxon>
        <taxon>Pyraustinae</taxon>
        <taxon>Loxostege</taxon>
    </lineage>
</organism>
<dbReference type="InterPro" id="IPR002223">
    <property type="entry name" value="Kunitz_BPTI"/>
</dbReference>
<dbReference type="InterPro" id="IPR036880">
    <property type="entry name" value="Kunitz_BPTI_sf"/>
</dbReference>
<dbReference type="Pfam" id="PF00014">
    <property type="entry name" value="Kunitz_BPTI"/>
    <property type="match status" value="1"/>
</dbReference>
<sequence length="76" mass="8604">MFKFSIFLFVLAAVASVIRADYSDPACEQPIVTGPCKAYFRVYGYNKTTDKCERFTYGGCQGNDNRFDTLEEPGRL</sequence>